<reference evidence="4" key="1">
    <citation type="journal article" date="2019" name="Int. J. Syst. Evol. Microbiol.">
        <title>The Global Catalogue of Microorganisms (GCM) 10K type strain sequencing project: providing services to taxonomists for standard genome sequencing and annotation.</title>
        <authorList>
            <consortium name="The Broad Institute Genomics Platform"/>
            <consortium name="The Broad Institute Genome Sequencing Center for Infectious Disease"/>
            <person name="Wu L."/>
            <person name="Ma J."/>
        </authorList>
    </citation>
    <scope>NUCLEOTIDE SEQUENCE [LARGE SCALE GENOMIC DNA]</scope>
    <source>
        <strain evidence="4">NBRC 101365</strain>
    </source>
</reference>
<dbReference type="RefSeq" id="WP_284316611.1">
    <property type="nucleotide sequence ID" value="NZ_BSPC01000080.1"/>
</dbReference>
<dbReference type="Gene3D" id="2.120.10.30">
    <property type="entry name" value="TolB, C-terminal domain"/>
    <property type="match status" value="1"/>
</dbReference>
<evidence type="ECO:0000259" key="2">
    <source>
        <dbReference type="Pfam" id="PF08450"/>
    </source>
</evidence>
<dbReference type="InterPro" id="IPR013658">
    <property type="entry name" value="SGL"/>
</dbReference>
<evidence type="ECO:0000256" key="1">
    <source>
        <dbReference type="ARBA" id="ARBA00008853"/>
    </source>
</evidence>
<dbReference type="EMBL" id="BSPC01000080">
    <property type="protein sequence ID" value="GLS23678.1"/>
    <property type="molecule type" value="Genomic_DNA"/>
</dbReference>
<dbReference type="PRINTS" id="PR01790">
    <property type="entry name" value="SMP30FAMILY"/>
</dbReference>
<proteinExistence type="inferred from homology"/>
<gene>
    <name evidence="3" type="ORF">GCM10007874_66990</name>
</gene>
<dbReference type="InterPro" id="IPR011042">
    <property type="entry name" value="6-blade_b-propeller_TolB-like"/>
</dbReference>
<evidence type="ECO:0000313" key="3">
    <source>
        <dbReference type="EMBL" id="GLS23678.1"/>
    </source>
</evidence>
<dbReference type="PANTHER" id="PTHR10907:SF47">
    <property type="entry name" value="REGUCALCIN"/>
    <property type="match status" value="1"/>
</dbReference>
<comment type="caution">
    <text evidence="3">The sequence shown here is derived from an EMBL/GenBank/DDBJ whole genome shotgun (WGS) entry which is preliminary data.</text>
</comment>
<protein>
    <submittedName>
        <fullName evidence="3">Senescence marker protein-30 (SMP-30) family protein</fullName>
    </submittedName>
</protein>
<keyword evidence="4" id="KW-1185">Reference proteome</keyword>
<feature type="domain" description="SMP-30/Gluconolactonase/LRE-like region" evidence="2">
    <location>
        <begin position="20"/>
        <end position="270"/>
    </location>
</feature>
<dbReference type="InterPro" id="IPR005511">
    <property type="entry name" value="SMP-30"/>
</dbReference>
<dbReference type="Pfam" id="PF08450">
    <property type="entry name" value="SGL"/>
    <property type="match status" value="1"/>
</dbReference>
<dbReference type="PANTHER" id="PTHR10907">
    <property type="entry name" value="REGUCALCIN"/>
    <property type="match status" value="1"/>
</dbReference>
<dbReference type="Proteomes" id="UP001156882">
    <property type="component" value="Unassembled WGS sequence"/>
</dbReference>
<dbReference type="SUPFAM" id="SSF63829">
    <property type="entry name" value="Calcium-dependent phosphotriesterase"/>
    <property type="match status" value="1"/>
</dbReference>
<name>A0ABQ6CV41_9HYPH</name>
<organism evidence="3 4">
    <name type="scientific">Labrys miyagiensis</name>
    <dbReference type="NCBI Taxonomy" id="346912"/>
    <lineage>
        <taxon>Bacteria</taxon>
        <taxon>Pseudomonadati</taxon>
        <taxon>Pseudomonadota</taxon>
        <taxon>Alphaproteobacteria</taxon>
        <taxon>Hyphomicrobiales</taxon>
        <taxon>Xanthobacteraceae</taxon>
        <taxon>Labrys</taxon>
    </lineage>
</organism>
<evidence type="ECO:0000313" key="4">
    <source>
        <dbReference type="Proteomes" id="UP001156882"/>
    </source>
</evidence>
<accession>A0ABQ6CV41</accession>
<comment type="similarity">
    <text evidence="1">Belongs to the SMP-30/CGR1 family.</text>
</comment>
<sequence length="298" mass="32686">MSDITLGEITIAAPIGDGTGEGAVWKADEAAVYWTDITRFLIHRYDTATASVKTWLFREPVVALSLTSDPARFLVALGSRLIHWWPAQDKRLDHGFELPGSPGVRLNDGRSDPAGNFWVGSMRNNVGPDGEALEAGGTEGKLFRVAPDGAVRIFREELMISNTLCWSPDRSHFYFGDTMRNVIWEFGYDLASGDIGEPSVFFEGFDRGYPDGSAMDCEGYLWNCRYGGRCVVRVAPNGKIDRIIDMPVSNITTCAFGGADLKTLYVTSARAPNERLSGSLFSIRTSVAGQEEGVFFLS</sequence>